<comment type="caution">
    <text evidence="1">The sequence shown here is derived from an EMBL/GenBank/DDBJ whole genome shotgun (WGS) entry which is preliminary data.</text>
</comment>
<name>A0A4C2AAP5_EUMVA</name>
<reference evidence="1 2" key="1">
    <citation type="journal article" date="2019" name="Commun. Biol.">
        <title>The bagworm genome reveals a unique fibroin gene that provides high tensile strength.</title>
        <authorList>
            <person name="Kono N."/>
            <person name="Nakamura H."/>
            <person name="Ohtoshi R."/>
            <person name="Tomita M."/>
            <person name="Numata K."/>
            <person name="Arakawa K."/>
        </authorList>
    </citation>
    <scope>NUCLEOTIDE SEQUENCE [LARGE SCALE GENOMIC DNA]</scope>
</reference>
<protein>
    <recommendedName>
        <fullName evidence="3">Peptidase aspartic putative domain-containing protein</fullName>
    </recommendedName>
</protein>
<dbReference type="Pfam" id="PF03564">
    <property type="entry name" value="DUF1759"/>
    <property type="match status" value="1"/>
</dbReference>
<dbReference type="InterPro" id="IPR005312">
    <property type="entry name" value="DUF1759"/>
</dbReference>
<organism evidence="1 2">
    <name type="scientific">Eumeta variegata</name>
    <name type="common">Bagworm moth</name>
    <name type="synonym">Eumeta japonica</name>
    <dbReference type="NCBI Taxonomy" id="151549"/>
    <lineage>
        <taxon>Eukaryota</taxon>
        <taxon>Metazoa</taxon>
        <taxon>Ecdysozoa</taxon>
        <taxon>Arthropoda</taxon>
        <taxon>Hexapoda</taxon>
        <taxon>Insecta</taxon>
        <taxon>Pterygota</taxon>
        <taxon>Neoptera</taxon>
        <taxon>Endopterygota</taxon>
        <taxon>Lepidoptera</taxon>
        <taxon>Glossata</taxon>
        <taxon>Ditrysia</taxon>
        <taxon>Tineoidea</taxon>
        <taxon>Psychidae</taxon>
        <taxon>Oiketicinae</taxon>
        <taxon>Eumeta</taxon>
    </lineage>
</organism>
<gene>
    <name evidence="1" type="ORF">EVAR_69964_1</name>
</gene>
<proteinExistence type="predicted"/>
<evidence type="ECO:0000313" key="2">
    <source>
        <dbReference type="Proteomes" id="UP000299102"/>
    </source>
</evidence>
<accession>A0A4C2AAP5</accession>
<dbReference type="Proteomes" id="UP000299102">
    <property type="component" value="Unassembled WGS sequence"/>
</dbReference>
<dbReference type="AlphaFoldDB" id="A0A4C2AAP5"/>
<keyword evidence="2" id="KW-1185">Reference proteome</keyword>
<dbReference type="OrthoDB" id="5984724at2759"/>
<evidence type="ECO:0008006" key="3">
    <source>
        <dbReference type="Google" id="ProtNLM"/>
    </source>
</evidence>
<sequence length="305" mass="34499">MPLTNEGFDMAWKNLVQRYENKRVLVNAQLKSLFNIRPVTKETGSDLRRLQRTINDCITNLRLLNIDAASWDIIFVYICSTCLPDTTLSLWEQSLPHSTNLPTWKELDEFLTSRFHTLESVADIRSTFVNSNAPKSPQINKSEAQIHGLSDSVTATSAQSCEIKIGSPVDPSFELASNALVITKLTEIDLLLGGDVYPKIIQDGLQWDEAQSLVAQKTVFGWIITGKRDHKGPDEKLPPKRINRDVADEYRNLRLLIRLESSTINFCLWRGYLSENHSKRIAYHHQGSPIAQDTVLGWVIIGILT</sequence>
<evidence type="ECO:0000313" key="1">
    <source>
        <dbReference type="EMBL" id="GBP97706.1"/>
    </source>
</evidence>
<dbReference type="EMBL" id="BGZK01002990">
    <property type="protein sequence ID" value="GBP97706.1"/>
    <property type="molecule type" value="Genomic_DNA"/>
</dbReference>